<keyword evidence="7 8" id="KW-0503">Monooxygenase</keyword>
<dbReference type="PRINTS" id="PR00385">
    <property type="entry name" value="P450"/>
</dbReference>
<protein>
    <recommendedName>
        <fullName evidence="11">Cytochrome P450</fullName>
    </recommendedName>
</protein>
<keyword evidence="6 8" id="KW-0408">Iron</keyword>
<dbReference type="PROSITE" id="PS00086">
    <property type="entry name" value="CYTOCHROME_P450"/>
    <property type="match status" value="1"/>
</dbReference>
<reference evidence="9 10" key="1">
    <citation type="submission" date="2022-05" db="EMBL/GenBank/DDBJ databases">
        <authorList>
            <consortium name="Genoscope - CEA"/>
            <person name="William W."/>
        </authorList>
    </citation>
    <scope>NUCLEOTIDE SEQUENCE [LARGE SCALE GENOMIC DNA]</scope>
</reference>
<dbReference type="InterPro" id="IPR050479">
    <property type="entry name" value="CYP11_CYP27_families"/>
</dbReference>
<evidence type="ECO:0000256" key="8">
    <source>
        <dbReference type="RuleBase" id="RU000461"/>
    </source>
</evidence>
<proteinExistence type="inferred from homology"/>
<gene>
    <name evidence="9" type="ORF">PLOB_00023866</name>
</gene>
<dbReference type="SUPFAM" id="SSF48264">
    <property type="entry name" value="Cytochrome P450"/>
    <property type="match status" value="1"/>
</dbReference>
<keyword evidence="10" id="KW-1185">Reference proteome</keyword>
<dbReference type="Proteomes" id="UP001159405">
    <property type="component" value="Unassembled WGS sequence"/>
</dbReference>
<name>A0ABN8RSF1_9CNID</name>
<dbReference type="InterPro" id="IPR017972">
    <property type="entry name" value="Cyt_P450_CS"/>
</dbReference>
<dbReference type="Pfam" id="PF00067">
    <property type="entry name" value="p450"/>
    <property type="match status" value="1"/>
</dbReference>
<evidence type="ECO:0000256" key="1">
    <source>
        <dbReference type="ARBA" id="ARBA00001971"/>
    </source>
</evidence>
<comment type="similarity">
    <text evidence="2 8">Belongs to the cytochrome P450 family.</text>
</comment>
<dbReference type="PANTHER" id="PTHR24279:SF120">
    <property type="entry name" value="CYTOCHROME P450"/>
    <property type="match status" value="1"/>
</dbReference>
<keyword evidence="4 8" id="KW-0479">Metal-binding</keyword>
<dbReference type="InterPro" id="IPR002401">
    <property type="entry name" value="Cyt_P450_E_grp-I"/>
</dbReference>
<dbReference type="InterPro" id="IPR036396">
    <property type="entry name" value="Cyt_P450_sf"/>
</dbReference>
<evidence type="ECO:0000256" key="3">
    <source>
        <dbReference type="ARBA" id="ARBA00022617"/>
    </source>
</evidence>
<evidence type="ECO:0000256" key="4">
    <source>
        <dbReference type="ARBA" id="ARBA00022723"/>
    </source>
</evidence>
<evidence type="ECO:0000256" key="5">
    <source>
        <dbReference type="ARBA" id="ARBA00023002"/>
    </source>
</evidence>
<dbReference type="PRINTS" id="PR00463">
    <property type="entry name" value="EP450I"/>
</dbReference>
<keyword evidence="3 8" id="KW-0349">Heme</keyword>
<keyword evidence="5 8" id="KW-0560">Oxidoreductase</keyword>
<accession>A0ABN8RSF1</accession>
<dbReference type="EMBL" id="CALNXK010000282">
    <property type="protein sequence ID" value="CAH3180691.1"/>
    <property type="molecule type" value="Genomic_DNA"/>
</dbReference>
<organism evidence="9 10">
    <name type="scientific">Porites lobata</name>
    <dbReference type="NCBI Taxonomy" id="104759"/>
    <lineage>
        <taxon>Eukaryota</taxon>
        <taxon>Metazoa</taxon>
        <taxon>Cnidaria</taxon>
        <taxon>Anthozoa</taxon>
        <taxon>Hexacorallia</taxon>
        <taxon>Scleractinia</taxon>
        <taxon>Fungiina</taxon>
        <taxon>Poritidae</taxon>
        <taxon>Porites</taxon>
    </lineage>
</organism>
<evidence type="ECO:0000313" key="9">
    <source>
        <dbReference type="EMBL" id="CAH3180691.1"/>
    </source>
</evidence>
<comment type="caution">
    <text evidence="9">The sequence shown here is derived from an EMBL/GenBank/DDBJ whole genome shotgun (WGS) entry which is preliminary data.</text>
</comment>
<evidence type="ECO:0000313" key="10">
    <source>
        <dbReference type="Proteomes" id="UP001159405"/>
    </source>
</evidence>
<dbReference type="CDD" id="cd11054">
    <property type="entry name" value="CYP24A1-like"/>
    <property type="match status" value="1"/>
</dbReference>
<dbReference type="PANTHER" id="PTHR24279">
    <property type="entry name" value="CYTOCHROME P450"/>
    <property type="match status" value="1"/>
</dbReference>
<evidence type="ECO:0000256" key="6">
    <source>
        <dbReference type="ARBA" id="ARBA00023004"/>
    </source>
</evidence>
<sequence>MFRRTLRPPSQYFKTVSTVVLRSQNTAAALPKTDETVSRKRDVGDSATVRPFEEIPGPGKSFWSIVEFYRKTKGFTKPYKMHDVMFAKYGPIYKEELLGRPTVHLMDPNDFEKVFRAEGKYPKRPNLFDHMTEHRRRRTGNPGIFLSNDQEWYRLRHSISPKIMRPKIVEENIENFKAVTKDAIARFVELKEKCGPNDHIPDLEEELGKWSMEGIGTFAFDTRLGLYQDPPNKKGVHFINTVRKRFELSQQLTFNPVGKVASQYFETPTLKKFLKASDDLFDIGQDLVKQKLRQLKNEKEKGLNSSDGPQVVSLLTYMITKGELSPEEINDMALGMIMAGVDTTSNSVLWMIYNLGKYPHIQDKIYQEVKSVVGKDGDVTTKHLAKVSYLKAFTRESMRLTPVTGVNLRILEQDVVLSGYKVPAQTFVFFQEYCTARSEKYFKEPLEFKPERWLRENKDEIHSFSNQPFGFGTRMCVGRRVAELEIYVFLCQFLQRFRVESCHQEPVEPRQKLVTVPDKPVKIRLLDRL</sequence>
<evidence type="ECO:0000256" key="2">
    <source>
        <dbReference type="ARBA" id="ARBA00010617"/>
    </source>
</evidence>
<evidence type="ECO:0008006" key="11">
    <source>
        <dbReference type="Google" id="ProtNLM"/>
    </source>
</evidence>
<dbReference type="Gene3D" id="1.10.630.10">
    <property type="entry name" value="Cytochrome P450"/>
    <property type="match status" value="1"/>
</dbReference>
<comment type="cofactor">
    <cofactor evidence="1">
        <name>heme</name>
        <dbReference type="ChEBI" id="CHEBI:30413"/>
    </cofactor>
</comment>
<evidence type="ECO:0000256" key="7">
    <source>
        <dbReference type="ARBA" id="ARBA00023033"/>
    </source>
</evidence>
<dbReference type="InterPro" id="IPR001128">
    <property type="entry name" value="Cyt_P450"/>
</dbReference>